<dbReference type="EC" id="2.7.11.1" evidence="1"/>
<evidence type="ECO:0000256" key="6">
    <source>
        <dbReference type="ARBA" id="ARBA00022840"/>
    </source>
</evidence>
<dbReference type="Pfam" id="PF00069">
    <property type="entry name" value="Pkinase"/>
    <property type="match status" value="1"/>
</dbReference>
<evidence type="ECO:0000259" key="13">
    <source>
        <dbReference type="PROSITE" id="PS51178"/>
    </source>
</evidence>
<feature type="region of interest" description="Disordered" evidence="10">
    <location>
        <begin position="294"/>
        <end position="317"/>
    </location>
</feature>
<keyword evidence="5 14" id="KW-0418">Kinase</keyword>
<dbReference type="Gene3D" id="1.10.510.10">
    <property type="entry name" value="Transferase(Phosphotransferase) domain 1"/>
    <property type="match status" value="1"/>
</dbReference>
<keyword evidence="6 9" id="KW-0067">ATP-binding</keyword>
<dbReference type="InterPro" id="IPR000719">
    <property type="entry name" value="Prot_kinase_dom"/>
</dbReference>
<evidence type="ECO:0000259" key="12">
    <source>
        <dbReference type="PROSITE" id="PS50011"/>
    </source>
</evidence>
<dbReference type="FunFam" id="1.10.510.10:FF:000021">
    <property type="entry name" value="Serine/threonine protein kinase"/>
    <property type="match status" value="1"/>
</dbReference>
<comment type="catalytic activity">
    <reaction evidence="8">
        <text>L-seryl-[protein] + ATP = O-phospho-L-seryl-[protein] + ADP + H(+)</text>
        <dbReference type="Rhea" id="RHEA:17989"/>
        <dbReference type="Rhea" id="RHEA-COMP:9863"/>
        <dbReference type="Rhea" id="RHEA-COMP:11604"/>
        <dbReference type="ChEBI" id="CHEBI:15378"/>
        <dbReference type="ChEBI" id="CHEBI:29999"/>
        <dbReference type="ChEBI" id="CHEBI:30616"/>
        <dbReference type="ChEBI" id="CHEBI:83421"/>
        <dbReference type="ChEBI" id="CHEBI:456216"/>
        <dbReference type="EC" id="2.7.11.1"/>
    </reaction>
</comment>
<dbReference type="NCBIfam" id="NF033483">
    <property type="entry name" value="PknB_PASTA_kin"/>
    <property type="match status" value="1"/>
</dbReference>
<evidence type="ECO:0000256" key="4">
    <source>
        <dbReference type="ARBA" id="ARBA00022741"/>
    </source>
</evidence>
<feature type="compositionally biased region" description="Basic and acidic residues" evidence="10">
    <location>
        <begin position="297"/>
        <end position="317"/>
    </location>
</feature>
<reference evidence="14" key="1">
    <citation type="submission" date="2020-10" db="EMBL/GenBank/DDBJ databases">
        <authorList>
            <person name="Gilroy R."/>
        </authorList>
    </citation>
    <scope>NUCLEOTIDE SEQUENCE</scope>
    <source>
        <strain evidence="14">CHK195-11698</strain>
    </source>
</reference>
<dbReference type="PANTHER" id="PTHR43289:SF34">
    <property type="entry name" value="SERINE_THREONINE-PROTEIN KINASE YBDM-RELATED"/>
    <property type="match status" value="1"/>
</dbReference>
<comment type="caution">
    <text evidence="14">The sequence shown here is derived from an EMBL/GenBank/DDBJ whole genome shotgun (WGS) entry which is preliminary data.</text>
</comment>
<dbReference type="SMART" id="SM00740">
    <property type="entry name" value="PASTA"/>
    <property type="match status" value="2"/>
</dbReference>
<dbReference type="SUPFAM" id="SSF56112">
    <property type="entry name" value="Protein kinase-like (PK-like)"/>
    <property type="match status" value="1"/>
</dbReference>
<evidence type="ECO:0000256" key="11">
    <source>
        <dbReference type="SAM" id="Phobius"/>
    </source>
</evidence>
<reference evidence="14" key="2">
    <citation type="journal article" date="2021" name="PeerJ">
        <title>Extensive microbial diversity within the chicken gut microbiome revealed by metagenomics and culture.</title>
        <authorList>
            <person name="Gilroy R."/>
            <person name="Ravi A."/>
            <person name="Getino M."/>
            <person name="Pursley I."/>
            <person name="Horton D.L."/>
            <person name="Alikhan N.F."/>
            <person name="Baker D."/>
            <person name="Gharbi K."/>
            <person name="Hall N."/>
            <person name="Watson M."/>
            <person name="Adriaenssens E.M."/>
            <person name="Foster-Nyarko E."/>
            <person name="Jarju S."/>
            <person name="Secka A."/>
            <person name="Antonio M."/>
            <person name="Oren A."/>
            <person name="Chaudhuri R.R."/>
            <person name="La Ragione R."/>
            <person name="Hildebrand F."/>
            <person name="Pallen M.J."/>
        </authorList>
    </citation>
    <scope>NUCLEOTIDE SEQUENCE</scope>
    <source>
        <strain evidence="14">CHK195-11698</strain>
    </source>
</reference>
<dbReference type="PROSITE" id="PS51178">
    <property type="entry name" value="PASTA"/>
    <property type="match status" value="2"/>
</dbReference>
<dbReference type="PROSITE" id="PS50011">
    <property type="entry name" value="PROTEIN_KINASE_DOM"/>
    <property type="match status" value="1"/>
</dbReference>
<dbReference type="PROSITE" id="PS00108">
    <property type="entry name" value="PROTEIN_KINASE_ST"/>
    <property type="match status" value="1"/>
</dbReference>
<sequence>MPNGKVLADRYVIKEIIGQGGMADVYLARDTILDRNVAVKILRSHLAQDDTYVQRFRREASAAATLSHRNIIEIYDVGEEDGQYYIVMEYVSGMTLKELIYKRGALHLQEAVDVMLQLTSGVEEAHAHGVIHRDLKPQNILVTDSGILKIGDFGIATVQSFSQVTESQTIMGSLHYLAPEIIRGEKATRQSDIYALGIIFYELLRGQVPFNADTAVNIAIKHMREDIPSIREFNPTIPQSIENIIIRATAKNPEDRYQDVADFHYALSQALKFPDEDKLVLEVPDLSEPTLIYSEPAKAKNNEEPKKISKKEKAERARKQKRKKYQYIAIGVASVLVVIASFFAFNAIFRPNHVIMPDITGMSLADAKLLLADYDLVLDETIVSKETSDIYAAGQIIQSNPVKDEEVTKGTRVSVTVSQGKSIVIDNYVGMRYSDAKTLLENMGIEVKEEYLESEEYSKGTVMRQSLEEGFTFDPESTGKSITLYVSEGYSVTVDSVVGMNINTAAALLRGKGINVKTEVLDPPTSPEEIAKMQVNVVIRQTHENETLTSSNVEVTLYYYDHMVNLPDPDPAPSDDQNDQTDDEDSSSEGSSTQTTG</sequence>
<dbReference type="GO" id="GO:0005524">
    <property type="term" value="F:ATP binding"/>
    <property type="evidence" value="ECO:0007669"/>
    <property type="project" value="UniProtKB-UniRule"/>
</dbReference>
<dbReference type="InterPro" id="IPR008271">
    <property type="entry name" value="Ser/Thr_kinase_AS"/>
</dbReference>
<keyword evidence="11" id="KW-0472">Membrane</keyword>
<feature type="compositionally biased region" description="Low complexity" evidence="10">
    <location>
        <begin position="588"/>
        <end position="597"/>
    </location>
</feature>
<dbReference type="SMART" id="SM00220">
    <property type="entry name" value="S_TKc"/>
    <property type="match status" value="1"/>
</dbReference>
<evidence type="ECO:0000256" key="8">
    <source>
        <dbReference type="ARBA" id="ARBA00048679"/>
    </source>
</evidence>
<name>A0A9D1HMU8_9FIRM</name>
<evidence type="ECO:0000256" key="7">
    <source>
        <dbReference type="ARBA" id="ARBA00047899"/>
    </source>
</evidence>
<dbReference type="AlphaFoldDB" id="A0A9D1HMU8"/>
<dbReference type="Gene3D" id="3.30.200.20">
    <property type="entry name" value="Phosphorylase Kinase, domain 1"/>
    <property type="match status" value="1"/>
</dbReference>
<keyword evidence="4 9" id="KW-0547">Nucleotide-binding</keyword>
<accession>A0A9D1HMU8</accession>
<evidence type="ECO:0000256" key="2">
    <source>
        <dbReference type="ARBA" id="ARBA00022527"/>
    </source>
</evidence>
<evidence type="ECO:0000256" key="10">
    <source>
        <dbReference type="SAM" id="MobiDB-lite"/>
    </source>
</evidence>
<feature type="domain" description="Protein kinase" evidence="12">
    <location>
        <begin position="11"/>
        <end position="267"/>
    </location>
</feature>
<keyword evidence="11" id="KW-1133">Transmembrane helix</keyword>
<evidence type="ECO:0000256" key="5">
    <source>
        <dbReference type="ARBA" id="ARBA00022777"/>
    </source>
</evidence>
<evidence type="ECO:0000313" key="14">
    <source>
        <dbReference type="EMBL" id="HIU13580.1"/>
    </source>
</evidence>
<evidence type="ECO:0000256" key="1">
    <source>
        <dbReference type="ARBA" id="ARBA00012513"/>
    </source>
</evidence>
<protein>
    <recommendedName>
        <fullName evidence="1">non-specific serine/threonine protein kinase</fullName>
        <ecNumber evidence="1">2.7.11.1</ecNumber>
    </recommendedName>
</protein>
<dbReference type="InterPro" id="IPR011009">
    <property type="entry name" value="Kinase-like_dom_sf"/>
</dbReference>
<dbReference type="CDD" id="cd06577">
    <property type="entry name" value="PASTA_pknB"/>
    <property type="match status" value="2"/>
</dbReference>
<proteinExistence type="predicted"/>
<dbReference type="Proteomes" id="UP000824175">
    <property type="component" value="Unassembled WGS sequence"/>
</dbReference>
<dbReference type="FunFam" id="3.30.200.20:FF:000035">
    <property type="entry name" value="Serine/threonine protein kinase Stk1"/>
    <property type="match status" value="1"/>
</dbReference>
<feature type="domain" description="PASTA" evidence="13">
    <location>
        <begin position="350"/>
        <end position="419"/>
    </location>
</feature>
<dbReference type="Pfam" id="PF03793">
    <property type="entry name" value="PASTA"/>
    <property type="match status" value="2"/>
</dbReference>
<dbReference type="InterPro" id="IPR005543">
    <property type="entry name" value="PASTA_dom"/>
</dbReference>
<feature type="region of interest" description="Disordered" evidence="10">
    <location>
        <begin position="564"/>
        <end position="597"/>
    </location>
</feature>
<keyword evidence="2" id="KW-0723">Serine/threonine-protein kinase</keyword>
<comment type="catalytic activity">
    <reaction evidence="7">
        <text>L-threonyl-[protein] + ATP = O-phospho-L-threonyl-[protein] + ADP + H(+)</text>
        <dbReference type="Rhea" id="RHEA:46608"/>
        <dbReference type="Rhea" id="RHEA-COMP:11060"/>
        <dbReference type="Rhea" id="RHEA-COMP:11605"/>
        <dbReference type="ChEBI" id="CHEBI:15378"/>
        <dbReference type="ChEBI" id="CHEBI:30013"/>
        <dbReference type="ChEBI" id="CHEBI:30616"/>
        <dbReference type="ChEBI" id="CHEBI:61977"/>
        <dbReference type="ChEBI" id="CHEBI:456216"/>
        <dbReference type="EC" id="2.7.11.1"/>
    </reaction>
</comment>
<evidence type="ECO:0000313" key="15">
    <source>
        <dbReference type="Proteomes" id="UP000824175"/>
    </source>
</evidence>
<dbReference type="EMBL" id="DVMJ01000051">
    <property type="protein sequence ID" value="HIU13580.1"/>
    <property type="molecule type" value="Genomic_DNA"/>
</dbReference>
<dbReference type="InterPro" id="IPR017441">
    <property type="entry name" value="Protein_kinase_ATP_BS"/>
</dbReference>
<gene>
    <name evidence="14" type="primary">pknB</name>
    <name evidence="14" type="ORF">IAD15_05870</name>
</gene>
<dbReference type="Gene3D" id="3.30.10.20">
    <property type="match status" value="2"/>
</dbReference>
<dbReference type="CDD" id="cd14014">
    <property type="entry name" value="STKc_PknB_like"/>
    <property type="match status" value="1"/>
</dbReference>
<feature type="domain" description="PASTA" evidence="13">
    <location>
        <begin position="420"/>
        <end position="488"/>
    </location>
</feature>
<keyword evidence="11" id="KW-0812">Transmembrane</keyword>
<dbReference type="PROSITE" id="PS00107">
    <property type="entry name" value="PROTEIN_KINASE_ATP"/>
    <property type="match status" value="1"/>
</dbReference>
<evidence type="ECO:0000256" key="3">
    <source>
        <dbReference type="ARBA" id="ARBA00022679"/>
    </source>
</evidence>
<evidence type="ECO:0000256" key="9">
    <source>
        <dbReference type="PROSITE-ProRule" id="PRU10141"/>
    </source>
</evidence>
<feature type="transmembrane region" description="Helical" evidence="11">
    <location>
        <begin position="327"/>
        <end position="349"/>
    </location>
</feature>
<keyword evidence="3" id="KW-0808">Transferase</keyword>
<feature type="binding site" evidence="9">
    <location>
        <position position="40"/>
    </location>
    <ligand>
        <name>ATP</name>
        <dbReference type="ChEBI" id="CHEBI:30616"/>
    </ligand>
</feature>
<dbReference type="GO" id="GO:0004674">
    <property type="term" value="F:protein serine/threonine kinase activity"/>
    <property type="evidence" value="ECO:0007669"/>
    <property type="project" value="UniProtKB-KW"/>
</dbReference>
<organism evidence="14 15">
    <name type="scientific">Candidatus Fimiplasma intestinipullorum</name>
    <dbReference type="NCBI Taxonomy" id="2840825"/>
    <lineage>
        <taxon>Bacteria</taxon>
        <taxon>Bacillati</taxon>
        <taxon>Bacillota</taxon>
        <taxon>Clostridia</taxon>
        <taxon>Eubacteriales</taxon>
        <taxon>Candidatus Fimiplasma</taxon>
    </lineage>
</organism>
<dbReference type="PANTHER" id="PTHR43289">
    <property type="entry name" value="MITOGEN-ACTIVATED PROTEIN KINASE KINASE KINASE 20-RELATED"/>
    <property type="match status" value="1"/>
</dbReference>
<feature type="compositionally biased region" description="Acidic residues" evidence="10">
    <location>
        <begin position="576"/>
        <end position="587"/>
    </location>
</feature>